<dbReference type="OMA" id="VVICKYR"/>
<evidence type="ECO:0000256" key="6">
    <source>
        <dbReference type="ARBA" id="ARBA00029467"/>
    </source>
</evidence>
<feature type="transmembrane region" description="Helical" evidence="7">
    <location>
        <begin position="26"/>
        <end position="47"/>
    </location>
</feature>
<evidence type="ECO:0000256" key="3">
    <source>
        <dbReference type="ARBA" id="ARBA00022729"/>
    </source>
</evidence>
<keyword evidence="4 7" id="KW-1133">Transmembrane helix</keyword>
<keyword evidence="5 7" id="KW-0472">Membrane</keyword>
<dbReference type="PANTHER" id="PTHR31769">
    <property type="entry name" value="OS07G0462200 PROTEIN-RELATED"/>
    <property type="match status" value="1"/>
</dbReference>
<comment type="similarity">
    <text evidence="6">Belongs to the DESIGUAL family.</text>
</comment>
<dbReference type="Proteomes" id="UP000596660">
    <property type="component" value="Unplaced"/>
</dbReference>
<evidence type="ECO:0000256" key="5">
    <source>
        <dbReference type="ARBA" id="ARBA00023136"/>
    </source>
</evidence>
<keyword evidence="2 7" id="KW-0812">Transmembrane</keyword>
<keyword evidence="9" id="KW-1185">Reference proteome</keyword>
<evidence type="ECO:0000256" key="1">
    <source>
        <dbReference type="ARBA" id="ARBA00004127"/>
    </source>
</evidence>
<evidence type="ECO:0000256" key="7">
    <source>
        <dbReference type="SAM" id="Phobius"/>
    </source>
</evidence>
<protein>
    <submittedName>
        <fullName evidence="8">Uncharacterized protein</fullName>
    </submittedName>
</protein>
<feature type="transmembrane region" description="Helical" evidence="7">
    <location>
        <begin position="68"/>
        <end position="89"/>
    </location>
</feature>
<evidence type="ECO:0000313" key="9">
    <source>
        <dbReference type="Proteomes" id="UP000596660"/>
    </source>
</evidence>
<reference evidence="8" key="2">
    <citation type="submission" date="2021-03" db="UniProtKB">
        <authorList>
            <consortium name="EnsemblPlants"/>
        </authorList>
    </citation>
    <scope>IDENTIFICATION</scope>
</reference>
<organism evidence="8 9">
    <name type="scientific">Chenopodium quinoa</name>
    <name type="common">Quinoa</name>
    <dbReference type="NCBI Taxonomy" id="63459"/>
    <lineage>
        <taxon>Eukaryota</taxon>
        <taxon>Viridiplantae</taxon>
        <taxon>Streptophyta</taxon>
        <taxon>Embryophyta</taxon>
        <taxon>Tracheophyta</taxon>
        <taxon>Spermatophyta</taxon>
        <taxon>Magnoliopsida</taxon>
        <taxon>eudicotyledons</taxon>
        <taxon>Gunneridae</taxon>
        <taxon>Pentapetalae</taxon>
        <taxon>Caryophyllales</taxon>
        <taxon>Chenopodiaceae</taxon>
        <taxon>Chenopodioideae</taxon>
        <taxon>Atripliceae</taxon>
        <taxon>Chenopodium</taxon>
    </lineage>
</organism>
<dbReference type="Pfam" id="PF06749">
    <property type="entry name" value="DUF1218"/>
    <property type="match status" value="1"/>
</dbReference>
<reference evidence="8" key="1">
    <citation type="journal article" date="2017" name="Nature">
        <title>The genome of Chenopodium quinoa.</title>
        <authorList>
            <person name="Jarvis D.E."/>
            <person name="Ho Y.S."/>
            <person name="Lightfoot D.J."/>
            <person name="Schmoeckel S.M."/>
            <person name="Li B."/>
            <person name="Borm T.J.A."/>
            <person name="Ohyanagi H."/>
            <person name="Mineta K."/>
            <person name="Michell C.T."/>
            <person name="Saber N."/>
            <person name="Kharbatia N.M."/>
            <person name="Rupper R.R."/>
            <person name="Sharp A.R."/>
            <person name="Dally N."/>
            <person name="Boughton B.A."/>
            <person name="Woo Y.H."/>
            <person name="Gao G."/>
            <person name="Schijlen E.G.W.M."/>
            <person name="Guo X."/>
            <person name="Momin A.A."/>
            <person name="Negrao S."/>
            <person name="Al-Babili S."/>
            <person name="Gehring C."/>
            <person name="Roessner U."/>
            <person name="Jung C."/>
            <person name="Murphy K."/>
            <person name="Arold S.T."/>
            <person name="Gojobori T."/>
            <person name="van der Linden C.G."/>
            <person name="van Loo E.N."/>
            <person name="Jellen E.N."/>
            <person name="Maughan P.J."/>
            <person name="Tester M."/>
        </authorList>
    </citation>
    <scope>NUCLEOTIDE SEQUENCE [LARGE SCALE GENOMIC DNA]</scope>
    <source>
        <strain evidence="8">cv. PI 614886</strain>
    </source>
</reference>
<evidence type="ECO:0000256" key="4">
    <source>
        <dbReference type="ARBA" id="ARBA00022989"/>
    </source>
</evidence>
<comment type="subcellular location">
    <subcellularLocation>
        <location evidence="1">Endomembrane system</location>
        <topology evidence="1">Multi-pass membrane protein</topology>
    </subcellularLocation>
</comment>
<dbReference type="Gramene" id="AUR62019771-RA">
    <property type="protein sequence ID" value="AUR62019771-RA:cds"/>
    <property type="gene ID" value="AUR62019771"/>
</dbReference>
<dbReference type="AlphaFoldDB" id="A0A803LWC0"/>
<feature type="transmembrane region" description="Helical" evidence="7">
    <location>
        <begin position="114"/>
        <end position="136"/>
    </location>
</feature>
<accession>A0A803LWC0</accession>
<dbReference type="GO" id="GO:0012505">
    <property type="term" value="C:endomembrane system"/>
    <property type="evidence" value="ECO:0007669"/>
    <property type="project" value="UniProtKB-SubCell"/>
</dbReference>
<evidence type="ECO:0000256" key="2">
    <source>
        <dbReference type="ARBA" id="ARBA00022692"/>
    </source>
</evidence>
<sequence length="150" mass="16266">MQPSTGTPIAGKGVVICKYPSDPTVALGYTSLATLVITTVIGFKSIFHPYDNKAVPTHAIFGTKVMTVFFSITWLIAGLAATLLLWPTISQQLHLSHTVHHTPNYACPTAKTGLMGGGAFMSLNSALFWLMCLMLAKNAREDYFEESSRV</sequence>
<keyword evidence="3" id="KW-0732">Signal</keyword>
<name>A0A803LWC0_CHEQI</name>
<dbReference type="InterPro" id="IPR009606">
    <property type="entry name" value="DEAL/Modifying_wall_lignin1/2"/>
</dbReference>
<dbReference type="EnsemblPlants" id="AUR62019771-RA">
    <property type="protein sequence ID" value="AUR62019771-RA:cds"/>
    <property type="gene ID" value="AUR62019771"/>
</dbReference>
<evidence type="ECO:0000313" key="8">
    <source>
        <dbReference type="EnsemblPlants" id="AUR62019771-RA:cds"/>
    </source>
</evidence>
<dbReference type="InterPro" id="IPR052222">
    <property type="entry name" value="DESIGUAL"/>
</dbReference>
<proteinExistence type="inferred from homology"/>